<gene>
    <name evidence="1" type="ORF">LEP1GSC188_2528</name>
</gene>
<protein>
    <submittedName>
        <fullName evidence="1">Uncharacterized protein</fullName>
    </submittedName>
</protein>
<accession>M3EGJ2</accession>
<dbReference type="EMBL" id="AHOR02000061">
    <property type="protein sequence ID" value="EMF80163.1"/>
    <property type="molecule type" value="Genomic_DNA"/>
</dbReference>
<evidence type="ECO:0000313" key="2">
    <source>
        <dbReference type="Proteomes" id="UP000011770"/>
    </source>
</evidence>
<proteinExistence type="predicted"/>
<evidence type="ECO:0000313" key="1">
    <source>
        <dbReference type="EMBL" id="EMF80163.1"/>
    </source>
</evidence>
<sequence length="39" mass="4550">MQRIGPFLRNMIGTSHKKNRKTESVDFFKIARTRDGLSL</sequence>
<dbReference type="AlphaFoldDB" id="M3EGJ2"/>
<organism evidence="1 2">
    <name type="scientific">Leptospira weilii serovar Topaz str. LT2116</name>
    <dbReference type="NCBI Taxonomy" id="1088540"/>
    <lineage>
        <taxon>Bacteria</taxon>
        <taxon>Pseudomonadati</taxon>
        <taxon>Spirochaetota</taxon>
        <taxon>Spirochaetia</taxon>
        <taxon>Leptospirales</taxon>
        <taxon>Leptospiraceae</taxon>
        <taxon>Leptospira</taxon>
    </lineage>
</organism>
<name>M3EGJ2_9LEPT</name>
<reference evidence="1 2" key="1">
    <citation type="submission" date="2013-01" db="EMBL/GenBank/DDBJ databases">
        <authorList>
            <person name="Harkins D.M."/>
            <person name="Durkin A.S."/>
            <person name="Brinkac L.M."/>
            <person name="Haft D.H."/>
            <person name="Selengut J.D."/>
            <person name="Sanka R."/>
            <person name="DePew J."/>
            <person name="Purushe J."/>
            <person name="Tulsiani S.M."/>
            <person name="Graham G.C."/>
            <person name="Burns M.-A."/>
            <person name="Dohnt M.F."/>
            <person name="Smythe L.D."/>
            <person name="McKay D.B."/>
            <person name="Craig S.B."/>
            <person name="Vinetz J.M."/>
            <person name="Sutton G.G."/>
            <person name="Nierman W.C."/>
            <person name="Fouts D.E."/>
        </authorList>
    </citation>
    <scope>NUCLEOTIDE SEQUENCE [LARGE SCALE GENOMIC DNA]</scope>
    <source>
        <strain evidence="1 2">LT2116</strain>
    </source>
</reference>
<dbReference type="Proteomes" id="UP000011770">
    <property type="component" value="Unassembled WGS sequence"/>
</dbReference>
<comment type="caution">
    <text evidence="1">The sequence shown here is derived from an EMBL/GenBank/DDBJ whole genome shotgun (WGS) entry which is preliminary data.</text>
</comment>